<evidence type="ECO:0000313" key="4">
    <source>
        <dbReference type="EMBL" id="PNH10317.1"/>
    </source>
</evidence>
<proteinExistence type="inferred from homology"/>
<keyword evidence="5" id="KW-1185">Reference proteome</keyword>
<dbReference type="Pfam" id="PF05686">
    <property type="entry name" value="Glyco_transf_90"/>
    <property type="match status" value="1"/>
</dbReference>
<reference evidence="4 5" key="1">
    <citation type="journal article" date="2017" name="Mol. Biol. Evol.">
        <title>The 4-celled Tetrabaena socialis nuclear genome reveals the essential components for genetic control of cell number at the origin of multicellularity in the volvocine lineage.</title>
        <authorList>
            <person name="Featherston J."/>
            <person name="Arakaki Y."/>
            <person name="Hanschen E.R."/>
            <person name="Ferris P.J."/>
            <person name="Michod R.E."/>
            <person name="Olson B.J.S.C."/>
            <person name="Nozaki H."/>
            <person name="Durand P.M."/>
        </authorList>
    </citation>
    <scope>NUCLEOTIDE SEQUENCE [LARGE SCALE GENOMIC DNA]</scope>
    <source>
        <strain evidence="4 5">NIES-571</strain>
    </source>
</reference>
<comment type="caution">
    <text evidence="4">The sequence shown here is derived from an EMBL/GenBank/DDBJ whole genome shotgun (WGS) entry which is preliminary data.</text>
</comment>
<dbReference type="SMART" id="SM00672">
    <property type="entry name" value="CAP10"/>
    <property type="match status" value="1"/>
</dbReference>
<dbReference type="InterPro" id="IPR051091">
    <property type="entry name" value="O-Glucosyltr/Glycosyltrsf_90"/>
</dbReference>
<dbReference type="PANTHER" id="PTHR12203:SF35">
    <property type="entry name" value="PROTEIN O-GLUCOSYLTRANSFERASE 1"/>
    <property type="match status" value="1"/>
</dbReference>
<dbReference type="InterPro" id="IPR006598">
    <property type="entry name" value="CAP10"/>
</dbReference>
<name>A0A2J8ACS8_9CHLO</name>
<evidence type="ECO:0000259" key="3">
    <source>
        <dbReference type="SMART" id="SM00672"/>
    </source>
</evidence>
<dbReference type="Proteomes" id="UP000236333">
    <property type="component" value="Unassembled WGS sequence"/>
</dbReference>
<dbReference type="EMBL" id="PGGS01000060">
    <property type="protein sequence ID" value="PNH10317.1"/>
    <property type="molecule type" value="Genomic_DNA"/>
</dbReference>
<gene>
    <name evidence="4" type="ORF">TSOC_002956</name>
</gene>
<protein>
    <submittedName>
        <fullName evidence="4">Protein O-glucosyltransferase 1</fullName>
    </submittedName>
</protein>
<organism evidence="4 5">
    <name type="scientific">Tetrabaena socialis</name>
    <dbReference type="NCBI Taxonomy" id="47790"/>
    <lineage>
        <taxon>Eukaryota</taxon>
        <taxon>Viridiplantae</taxon>
        <taxon>Chlorophyta</taxon>
        <taxon>core chlorophytes</taxon>
        <taxon>Chlorophyceae</taxon>
        <taxon>CS clade</taxon>
        <taxon>Chlamydomonadales</taxon>
        <taxon>Tetrabaenaceae</taxon>
        <taxon>Tetrabaena</taxon>
    </lineage>
</organism>
<feature type="domain" description="Glycosyl transferase CAP10" evidence="3">
    <location>
        <begin position="124"/>
        <end position="368"/>
    </location>
</feature>
<comment type="similarity">
    <text evidence="1">Belongs to the glycosyltransferase 90 family.</text>
</comment>
<accession>A0A2J8ACS8</accession>
<evidence type="ECO:0000256" key="2">
    <source>
        <dbReference type="ARBA" id="ARBA00022679"/>
    </source>
</evidence>
<evidence type="ECO:0000313" key="5">
    <source>
        <dbReference type="Proteomes" id="UP000236333"/>
    </source>
</evidence>
<evidence type="ECO:0000256" key="1">
    <source>
        <dbReference type="ARBA" id="ARBA00010118"/>
    </source>
</evidence>
<dbReference type="PANTHER" id="PTHR12203">
    <property type="entry name" value="KDEL LYS-ASP-GLU-LEU CONTAINING - RELATED"/>
    <property type="match status" value="1"/>
</dbReference>
<dbReference type="OrthoDB" id="541052at2759"/>
<keyword evidence="2 4" id="KW-0808">Transferase</keyword>
<dbReference type="GO" id="GO:0016740">
    <property type="term" value="F:transferase activity"/>
    <property type="evidence" value="ECO:0007669"/>
    <property type="project" value="UniProtKB-KW"/>
</dbReference>
<sequence>MALLTVGCCRRATSQSVQDTPLPVTEVPLGRAEVPHDDENLQADLKPWTARAPLRANDTLTLYEALMARHFLPAVFKLVLIYNNRIYWPNREDVNGTEPPRPASPFKLTFHRRLTYLMTTGRLTLPNVLFVFSSEDNRPRWCAPGRKCAVPLFSMTKTLGEPDGDDEDILIPQFNWAPSSLYLYPWHLKKDLAFFRGVPFCSGFWNNKTPNCSFVCPRAYFAWRSFEDQRSGRPRVLDVGLVEPYIMNNAGPKDLPLCTSKVPPVVPITPVSEHSQYKWLLHLEGITASSRLSQLFLTNSVVLFQQQPFVEYFYRSLKPNVHYVPFWMTTPAGIADVYDVVGRLRRLDRDEPAATQRIVREAQMFAAK</sequence>
<dbReference type="AlphaFoldDB" id="A0A2J8ACS8"/>